<keyword evidence="2" id="KW-0789">Thiol protease inhibitor</keyword>
<evidence type="ECO:0000313" key="6">
    <source>
        <dbReference type="Proteomes" id="UP000187609"/>
    </source>
</evidence>
<gene>
    <name evidence="4" type="ORF">A4A49_55197</name>
    <name evidence="5" type="ORF">A4A49_57732</name>
</gene>
<dbReference type="EMBL" id="MJEQ01003577">
    <property type="protein sequence ID" value="OIT22639.1"/>
    <property type="molecule type" value="Genomic_DNA"/>
</dbReference>
<evidence type="ECO:0000256" key="1">
    <source>
        <dbReference type="ARBA" id="ARBA00022690"/>
    </source>
</evidence>
<comment type="caution">
    <text evidence="5">The sequence shown here is derived from an EMBL/GenBank/DDBJ whole genome shotgun (WGS) entry which is preliminary data.</text>
</comment>
<keyword evidence="1" id="KW-0646">Protease inhibitor</keyword>
<sequence length="143" mass="16759">MRTTAMRSFCPTEHRPLFFPIYYRQIEQSNGFDIYDYPGISSLAGIGPYPEFNEEAELLTELANRAIREYNEKECNVFKYKLLKIEKVNTQLTGYREYFMTVKVFNLTLATPIETFQIHAAKRVYNNDKFILCCRPKEEAADG</sequence>
<protein>
    <recommendedName>
        <fullName evidence="3">Cystatin domain-containing protein</fullName>
    </recommendedName>
</protein>
<evidence type="ECO:0000313" key="5">
    <source>
        <dbReference type="EMBL" id="OIT22639.1"/>
    </source>
</evidence>
<dbReference type="AlphaFoldDB" id="A0A1J6KLJ9"/>
<dbReference type="Gene3D" id="3.10.450.10">
    <property type="match status" value="1"/>
</dbReference>
<dbReference type="SUPFAM" id="SSF54403">
    <property type="entry name" value="Cystatin/monellin"/>
    <property type="match status" value="1"/>
</dbReference>
<dbReference type="OMA" id="FQIRAYK"/>
<name>A0A1J6KLJ9_NICAT</name>
<accession>A0A1J6KLJ9</accession>
<proteinExistence type="predicted"/>
<dbReference type="Proteomes" id="UP000187609">
    <property type="component" value="Unassembled WGS sequence"/>
</dbReference>
<dbReference type="InterPro" id="IPR046350">
    <property type="entry name" value="Cystatin_sf"/>
</dbReference>
<dbReference type="PANTHER" id="PTHR31260">
    <property type="entry name" value="CYSTATIN/MONELLIN SUPERFAMILY PROTEIN"/>
    <property type="match status" value="1"/>
</dbReference>
<dbReference type="InterPro" id="IPR006462">
    <property type="entry name" value="MS5"/>
</dbReference>
<evidence type="ECO:0000313" key="4">
    <source>
        <dbReference type="EMBL" id="OIT21065.1"/>
    </source>
</evidence>
<dbReference type="PANTHER" id="PTHR31260:SF67">
    <property type="entry name" value="CYSTATIN DOMAIN-CONTAINING PROTEIN"/>
    <property type="match status" value="1"/>
</dbReference>
<dbReference type="EMBL" id="MJEQ01004629">
    <property type="protein sequence ID" value="OIT21065.1"/>
    <property type="molecule type" value="Genomic_DNA"/>
</dbReference>
<dbReference type="InterPro" id="IPR000010">
    <property type="entry name" value="Cystatin_dom"/>
</dbReference>
<feature type="domain" description="Cystatin" evidence="3">
    <location>
        <begin position="53"/>
        <end position="105"/>
    </location>
</feature>
<evidence type="ECO:0000256" key="2">
    <source>
        <dbReference type="ARBA" id="ARBA00022704"/>
    </source>
</evidence>
<evidence type="ECO:0000259" key="3">
    <source>
        <dbReference type="Pfam" id="PF00031"/>
    </source>
</evidence>
<dbReference type="Gramene" id="OIT21065">
    <property type="protein sequence ID" value="OIT21065"/>
    <property type="gene ID" value="A4A49_55197"/>
</dbReference>
<dbReference type="Gramene" id="OIT22639">
    <property type="protein sequence ID" value="OIT22639"/>
    <property type="gene ID" value="A4A49_57732"/>
</dbReference>
<organism evidence="5 6">
    <name type="scientific">Nicotiana attenuata</name>
    <name type="common">Coyote tobacco</name>
    <dbReference type="NCBI Taxonomy" id="49451"/>
    <lineage>
        <taxon>Eukaryota</taxon>
        <taxon>Viridiplantae</taxon>
        <taxon>Streptophyta</taxon>
        <taxon>Embryophyta</taxon>
        <taxon>Tracheophyta</taxon>
        <taxon>Spermatophyta</taxon>
        <taxon>Magnoliopsida</taxon>
        <taxon>eudicotyledons</taxon>
        <taxon>Gunneridae</taxon>
        <taxon>Pentapetalae</taxon>
        <taxon>asterids</taxon>
        <taxon>lamiids</taxon>
        <taxon>Solanales</taxon>
        <taxon>Solanaceae</taxon>
        <taxon>Nicotianoideae</taxon>
        <taxon>Nicotianeae</taxon>
        <taxon>Nicotiana</taxon>
    </lineage>
</organism>
<dbReference type="GO" id="GO:0004869">
    <property type="term" value="F:cysteine-type endopeptidase inhibitor activity"/>
    <property type="evidence" value="ECO:0007669"/>
    <property type="project" value="UniProtKB-KW"/>
</dbReference>
<reference evidence="5 6" key="1">
    <citation type="submission" date="2016-11" db="EMBL/GenBank/DDBJ databases">
        <title>The genome of Nicotiana attenuata.</title>
        <authorList>
            <person name="Xu S."/>
            <person name="Brockmoeller T."/>
            <person name="Gaquerel E."/>
            <person name="Navarro A."/>
            <person name="Kuhl H."/>
            <person name="Gase K."/>
            <person name="Ling Z."/>
            <person name="Zhou W."/>
            <person name="Kreitzer C."/>
            <person name="Stanke M."/>
            <person name="Tang H."/>
            <person name="Lyons E."/>
            <person name="Pandey P."/>
            <person name="Pandey S.P."/>
            <person name="Timmermann B."/>
            <person name="Baldwin I.T."/>
        </authorList>
    </citation>
    <scope>NUCLEOTIDE SEQUENCE [LARGE SCALE GENOMIC DNA]</scope>
    <source>
        <strain evidence="6">cv. UT</strain>
        <strain evidence="5">UT</strain>
        <tissue evidence="5">Leaves</tissue>
    </source>
</reference>
<dbReference type="SMR" id="A0A1J6KLJ9"/>
<dbReference type="Pfam" id="PF00031">
    <property type="entry name" value="Cystatin"/>
    <property type="match status" value="1"/>
</dbReference>
<keyword evidence="6" id="KW-1185">Reference proteome</keyword>